<evidence type="ECO:0000256" key="2">
    <source>
        <dbReference type="SAM" id="SignalP"/>
    </source>
</evidence>
<dbReference type="Proteomes" id="UP001320876">
    <property type="component" value="Unassembled WGS sequence"/>
</dbReference>
<evidence type="ECO:0000313" key="3">
    <source>
        <dbReference type="EMBL" id="MCW1921328.1"/>
    </source>
</evidence>
<protein>
    <recommendedName>
        <fullName evidence="5">Lipoprotein</fullName>
    </recommendedName>
</protein>
<accession>A0ABT3GD35</accession>
<name>A0ABT3GD35_9BACT</name>
<sequence length="60" mass="6366">MKSRILSFLAVAAALALASCASTVPESWEGTANPLDTPGVESKRPEALGDFGPHSEFYDR</sequence>
<organism evidence="3 4">
    <name type="scientific">Luteolibacter arcticus</name>
    <dbReference type="NCBI Taxonomy" id="1581411"/>
    <lineage>
        <taxon>Bacteria</taxon>
        <taxon>Pseudomonadati</taxon>
        <taxon>Verrucomicrobiota</taxon>
        <taxon>Verrucomicrobiia</taxon>
        <taxon>Verrucomicrobiales</taxon>
        <taxon>Verrucomicrobiaceae</taxon>
        <taxon>Luteolibacter</taxon>
    </lineage>
</organism>
<feature type="chain" id="PRO_5046901053" description="Lipoprotein" evidence="2">
    <location>
        <begin position="22"/>
        <end position="60"/>
    </location>
</feature>
<dbReference type="RefSeq" id="WP_264485437.1">
    <property type="nucleotide sequence ID" value="NZ_JAPDDT010000001.1"/>
</dbReference>
<feature type="signal peptide" evidence="2">
    <location>
        <begin position="1"/>
        <end position="21"/>
    </location>
</feature>
<keyword evidence="2" id="KW-0732">Signal</keyword>
<dbReference type="EMBL" id="JAPDDT010000001">
    <property type="protein sequence ID" value="MCW1921328.1"/>
    <property type="molecule type" value="Genomic_DNA"/>
</dbReference>
<reference evidence="3 4" key="1">
    <citation type="submission" date="2022-10" db="EMBL/GenBank/DDBJ databases">
        <title>Luteolibacter arcticus strain CCTCC AB 2014275, whole genome shotgun sequencing project.</title>
        <authorList>
            <person name="Zhao G."/>
            <person name="Shen L."/>
        </authorList>
    </citation>
    <scope>NUCLEOTIDE SEQUENCE [LARGE SCALE GENOMIC DNA]</scope>
    <source>
        <strain evidence="3 4">CCTCC AB 2014275</strain>
    </source>
</reference>
<gene>
    <name evidence="3" type="ORF">OKA05_02115</name>
</gene>
<evidence type="ECO:0000256" key="1">
    <source>
        <dbReference type="SAM" id="MobiDB-lite"/>
    </source>
</evidence>
<feature type="region of interest" description="Disordered" evidence="1">
    <location>
        <begin position="26"/>
        <end position="60"/>
    </location>
</feature>
<dbReference type="PROSITE" id="PS51257">
    <property type="entry name" value="PROKAR_LIPOPROTEIN"/>
    <property type="match status" value="1"/>
</dbReference>
<comment type="caution">
    <text evidence="3">The sequence shown here is derived from an EMBL/GenBank/DDBJ whole genome shotgun (WGS) entry which is preliminary data.</text>
</comment>
<evidence type="ECO:0008006" key="5">
    <source>
        <dbReference type="Google" id="ProtNLM"/>
    </source>
</evidence>
<keyword evidence="4" id="KW-1185">Reference proteome</keyword>
<evidence type="ECO:0000313" key="4">
    <source>
        <dbReference type="Proteomes" id="UP001320876"/>
    </source>
</evidence>
<proteinExistence type="predicted"/>